<reference evidence="3" key="2">
    <citation type="submission" date="2017-12" db="EMBL/GenBank/DDBJ databases">
        <title>Genome sequence of the Bar-tailed Godwit (Limosa lapponica baueri).</title>
        <authorList>
            <person name="Lima N.C.B."/>
            <person name="Parody-Merino A.M."/>
            <person name="Battley P.F."/>
            <person name="Fidler A.E."/>
            <person name="Prosdocimi F."/>
        </authorList>
    </citation>
    <scope>NUCLEOTIDE SEQUENCE [LARGE SCALE GENOMIC DNA]</scope>
</reference>
<dbReference type="AlphaFoldDB" id="A0A2I0UD75"/>
<organism evidence="2 3">
    <name type="scientific">Limosa lapponica baueri</name>
    <dbReference type="NCBI Taxonomy" id="1758121"/>
    <lineage>
        <taxon>Eukaryota</taxon>
        <taxon>Metazoa</taxon>
        <taxon>Chordata</taxon>
        <taxon>Craniata</taxon>
        <taxon>Vertebrata</taxon>
        <taxon>Euteleostomi</taxon>
        <taxon>Archelosauria</taxon>
        <taxon>Archosauria</taxon>
        <taxon>Dinosauria</taxon>
        <taxon>Saurischia</taxon>
        <taxon>Theropoda</taxon>
        <taxon>Coelurosauria</taxon>
        <taxon>Aves</taxon>
        <taxon>Neognathae</taxon>
        <taxon>Neoaves</taxon>
        <taxon>Charadriiformes</taxon>
        <taxon>Scolopacidae</taxon>
        <taxon>Limosa</taxon>
    </lineage>
</organism>
<keyword evidence="2" id="KW-0808">Transferase</keyword>
<evidence type="ECO:0000259" key="1">
    <source>
        <dbReference type="Pfam" id="PF00078"/>
    </source>
</evidence>
<reference evidence="3" key="1">
    <citation type="submission" date="2017-11" db="EMBL/GenBank/DDBJ databases">
        <authorList>
            <person name="Lima N.C."/>
            <person name="Parody-Merino A.M."/>
            <person name="Battley P.F."/>
            <person name="Fidler A.E."/>
            <person name="Prosdocimi F."/>
        </authorList>
    </citation>
    <scope>NUCLEOTIDE SEQUENCE [LARGE SCALE GENOMIC DNA]</scope>
</reference>
<feature type="domain" description="Reverse transcriptase" evidence="1">
    <location>
        <begin position="144"/>
        <end position="317"/>
    </location>
</feature>
<protein>
    <submittedName>
        <fullName evidence="2">Rna-directed dna polymerase from mobile element jockey-like</fullName>
    </submittedName>
</protein>
<dbReference type="Proteomes" id="UP000233556">
    <property type="component" value="Unassembled WGS sequence"/>
</dbReference>
<dbReference type="PANTHER" id="PTHR33332">
    <property type="entry name" value="REVERSE TRANSCRIPTASE DOMAIN-CONTAINING PROTEIN"/>
    <property type="match status" value="1"/>
</dbReference>
<keyword evidence="2" id="KW-0548">Nucleotidyltransferase</keyword>
<sequence>MTPSGIGLICKSTVIDYVIDTKVSEKGEGRGSSGTGAESPLQPIVKTTVTQVIPQKPKEIHDRNTMSKAKACLELNLARDVKDNKKGFFKYISSKRKTRENMGPLLNEIDALVMEDAEKVELQNAFFASVFTAKANPQEPQTPEVIGSGQHGFTKGKSCLTNLIAFCDGMTVWVDEGRAVNVVYFDFTKDFDTASHTILIGKLRKCGLNEWTVRWIENWLNGRAQRVVIAGAESSWRPGTSVVPQGSILAPVLFSIFNDLDEGTECTLSKFADDAKLGGVADTAGGCAAVQQELDRLESWVERNLMKFNKGKCRVLHLGRNNPIYRYKLGADLMLRRNTYCEIESTPSKFEDESKLIGLVHIPKGRTATRRDLAETSSSSTKANAMFYAWGEINPGNSKELFRGENVGLGGPS</sequence>
<keyword evidence="2" id="KW-0695">RNA-directed DNA polymerase</keyword>
<accession>A0A2I0UD75</accession>
<gene>
    <name evidence="2" type="ORF">llap_5714</name>
</gene>
<evidence type="ECO:0000313" key="3">
    <source>
        <dbReference type="Proteomes" id="UP000233556"/>
    </source>
</evidence>
<dbReference type="InterPro" id="IPR000477">
    <property type="entry name" value="RT_dom"/>
</dbReference>
<dbReference type="GO" id="GO:0003964">
    <property type="term" value="F:RNA-directed DNA polymerase activity"/>
    <property type="evidence" value="ECO:0007669"/>
    <property type="project" value="UniProtKB-KW"/>
</dbReference>
<dbReference type="InterPro" id="IPR043502">
    <property type="entry name" value="DNA/RNA_pol_sf"/>
</dbReference>
<proteinExistence type="predicted"/>
<dbReference type="SUPFAM" id="SSF56672">
    <property type="entry name" value="DNA/RNA polymerases"/>
    <property type="match status" value="1"/>
</dbReference>
<evidence type="ECO:0000313" key="2">
    <source>
        <dbReference type="EMBL" id="PKU43995.1"/>
    </source>
</evidence>
<dbReference type="EMBL" id="KZ505858">
    <property type="protein sequence ID" value="PKU43995.1"/>
    <property type="molecule type" value="Genomic_DNA"/>
</dbReference>
<keyword evidence="3" id="KW-1185">Reference proteome</keyword>
<name>A0A2I0UD75_LIMLA</name>
<dbReference type="Pfam" id="PF00078">
    <property type="entry name" value="RVT_1"/>
    <property type="match status" value="1"/>
</dbReference>
<dbReference type="OrthoDB" id="9902985at2759"/>